<gene>
    <name evidence="1" type="ORF">BN8_03011</name>
</gene>
<protein>
    <recommendedName>
        <fullName evidence="3">Lipoprotein</fullName>
    </recommendedName>
</protein>
<dbReference type="Proteomes" id="UP000009309">
    <property type="component" value="Unassembled WGS sequence"/>
</dbReference>
<evidence type="ECO:0000313" key="1">
    <source>
        <dbReference type="EMBL" id="CCH53879.1"/>
    </source>
</evidence>
<dbReference type="OrthoDB" id="955119at2"/>
<accession>I2GJ04</accession>
<dbReference type="AlphaFoldDB" id="I2GJ04"/>
<evidence type="ECO:0008006" key="3">
    <source>
        <dbReference type="Google" id="ProtNLM"/>
    </source>
</evidence>
<reference evidence="1 2" key="1">
    <citation type="journal article" date="2012" name="J. Bacteriol.">
        <title>Genome Sequence of the Filamentous Bacterium Fibrisoma limi BUZ 3T.</title>
        <authorList>
            <person name="Filippini M."/>
            <person name="Qi W."/>
            <person name="Jaenicke S."/>
            <person name="Goesmann A."/>
            <person name="Smits T.H."/>
            <person name="Bagheri H.C."/>
        </authorList>
    </citation>
    <scope>NUCLEOTIDE SEQUENCE [LARGE SCALE GENOMIC DNA]</scope>
    <source>
        <strain evidence="2">BUZ 3T</strain>
    </source>
</reference>
<proteinExistence type="predicted"/>
<keyword evidence="2" id="KW-1185">Reference proteome</keyword>
<comment type="caution">
    <text evidence="1">The sequence shown here is derived from an EMBL/GenBank/DDBJ whole genome shotgun (WGS) entry which is preliminary data.</text>
</comment>
<name>I2GJ04_9BACT</name>
<dbReference type="EMBL" id="CAIT01000006">
    <property type="protein sequence ID" value="CCH53879.1"/>
    <property type="molecule type" value="Genomic_DNA"/>
</dbReference>
<organism evidence="1 2">
    <name type="scientific">Fibrisoma limi BUZ 3</name>
    <dbReference type="NCBI Taxonomy" id="1185876"/>
    <lineage>
        <taxon>Bacteria</taxon>
        <taxon>Pseudomonadati</taxon>
        <taxon>Bacteroidota</taxon>
        <taxon>Cytophagia</taxon>
        <taxon>Cytophagales</taxon>
        <taxon>Spirosomataceae</taxon>
        <taxon>Fibrisoma</taxon>
    </lineage>
</organism>
<dbReference type="PROSITE" id="PS51257">
    <property type="entry name" value="PROKAR_LIPOPROTEIN"/>
    <property type="match status" value="1"/>
</dbReference>
<evidence type="ECO:0000313" key="2">
    <source>
        <dbReference type="Proteomes" id="UP000009309"/>
    </source>
</evidence>
<dbReference type="RefSeq" id="WP_009282459.1">
    <property type="nucleotide sequence ID" value="NZ_CAIT01000006.1"/>
</dbReference>
<sequence length="143" mass="16296">MRTFRKLTFLLLLGVLGCEVPNTTLPKTLDLRTFQVSTPGGWWSVDDVGFDSQVGRLTDGVTTLSYDYGWYSYRFNQETAATHERTQTTVDGRPALLVRPRQKGRGIIGVYIQKDTSNRLTIFGRDVMDEETILKILQSVRFN</sequence>
<dbReference type="STRING" id="1185876.BN8_03011"/>
<dbReference type="eggNOG" id="COG2010">
    <property type="taxonomic scope" value="Bacteria"/>
</dbReference>